<sequence>MLARWTELPHINFHSGDVHQEQKPKVCEVVQPCHFVMRHMDVVRLQNDAKQQVADRGRDTQQGNAGEQRTEGEGRG</sequence>
<proteinExistence type="predicted"/>
<accession>A0A9E6ZME0</accession>
<organism evidence="2 3">
    <name type="scientific">Alicyclobacillus acidoterrestris (strain ATCC 49025 / DSM 3922 / CIP 106132 / NCIMB 13137 / GD3B)</name>
    <dbReference type="NCBI Taxonomy" id="1356854"/>
    <lineage>
        <taxon>Bacteria</taxon>
        <taxon>Bacillati</taxon>
        <taxon>Bacillota</taxon>
        <taxon>Bacilli</taxon>
        <taxon>Bacillales</taxon>
        <taxon>Alicyclobacillaceae</taxon>
        <taxon>Alicyclobacillus</taxon>
    </lineage>
</organism>
<keyword evidence="3" id="KW-1185">Reference proteome</keyword>
<reference evidence="3" key="1">
    <citation type="journal article" date="2022" name="G3 (Bethesda)">
        <title>Unveiling the complete genome sequence of Alicyclobacillus acidoterrestris DSM 3922T, a taint-producing strain.</title>
        <authorList>
            <person name="Leonardo I.C."/>
            <person name="Barreto Crespo M.T."/>
            <person name="Gaspar F.B."/>
        </authorList>
    </citation>
    <scope>NUCLEOTIDE SEQUENCE [LARGE SCALE GENOMIC DNA]</scope>
    <source>
        <strain evidence="3">DSM 3922</strain>
    </source>
</reference>
<name>A0A9E6ZME0_ALIAG</name>
<protein>
    <submittedName>
        <fullName evidence="2">Uncharacterized protein</fullName>
    </submittedName>
</protein>
<evidence type="ECO:0000313" key="2">
    <source>
        <dbReference type="EMBL" id="UNO48164.1"/>
    </source>
</evidence>
<dbReference type="EMBL" id="CP080467">
    <property type="protein sequence ID" value="UNO48164.1"/>
    <property type="molecule type" value="Genomic_DNA"/>
</dbReference>
<dbReference type="Proteomes" id="UP000829401">
    <property type="component" value="Chromosome"/>
</dbReference>
<gene>
    <name evidence="2" type="ORF">K1I37_15985</name>
</gene>
<evidence type="ECO:0000313" key="3">
    <source>
        <dbReference type="Proteomes" id="UP000829401"/>
    </source>
</evidence>
<feature type="region of interest" description="Disordered" evidence="1">
    <location>
        <begin position="47"/>
        <end position="76"/>
    </location>
</feature>
<evidence type="ECO:0000256" key="1">
    <source>
        <dbReference type="SAM" id="MobiDB-lite"/>
    </source>
</evidence>
<dbReference type="KEGG" id="aaco:K1I37_15985"/>
<dbReference type="AlphaFoldDB" id="A0A9E6ZME0"/>